<dbReference type="EMBL" id="MU006778">
    <property type="protein sequence ID" value="KAF2645013.1"/>
    <property type="molecule type" value="Genomic_DNA"/>
</dbReference>
<accession>A0A6A6SE97</accession>
<dbReference type="AlphaFoldDB" id="A0A6A6SE97"/>
<feature type="signal peptide" evidence="1">
    <location>
        <begin position="1"/>
        <end position="21"/>
    </location>
</feature>
<feature type="chain" id="PRO_5025405064" evidence="1">
    <location>
        <begin position="22"/>
        <end position="86"/>
    </location>
</feature>
<protein>
    <submittedName>
        <fullName evidence="2">Uncharacterized protein</fullName>
    </submittedName>
</protein>
<evidence type="ECO:0000313" key="2">
    <source>
        <dbReference type="EMBL" id="KAF2645013.1"/>
    </source>
</evidence>
<name>A0A6A6SE97_9PLEO</name>
<evidence type="ECO:0000313" key="3">
    <source>
        <dbReference type="Proteomes" id="UP000799753"/>
    </source>
</evidence>
<sequence length="86" mass="8890">MYSKTIVLAAISALFATQAIGASINVNARSVSVEERAALIAADPVAACNCPGNCKHKNGDSCKFYENGNTLSGQCVTDGDHLKCVA</sequence>
<proteinExistence type="predicted"/>
<keyword evidence="1" id="KW-0732">Signal</keyword>
<gene>
    <name evidence="2" type="ORF">P280DRAFT_514471</name>
</gene>
<organism evidence="2 3">
    <name type="scientific">Massarina eburnea CBS 473.64</name>
    <dbReference type="NCBI Taxonomy" id="1395130"/>
    <lineage>
        <taxon>Eukaryota</taxon>
        <taxon>Fungi</taxon>
        <taxon>Dikarya</taxon>
        <taxon>Ascomycota</taxon>
        <taxon>Pezizomycotina</taxon>
        <taxon>Dothideomycetes</taxon>
        <taxon>Pleosporomycetidae</taxon>
        <taxon>Pleosporales</taxon>
        <taxon>Massarineae</taxon>
        <taxon>Massarinaceae</taxon>
        <taxon>Massarina</taxon>
    </lineage>
</organism>
<dbReference type="Proteomes" id="UP000799753">
    <property type="component" value="Unassembled WGS sequence"/>
</dbReference>
<reference evidence="2" key="1">
    <citation type="journal article" date="2020" name="Stud. Mycol.">
        <title>101 Dothideomycetes genomes: a test case for predicting lifestyles and emergence of pathogens.</title>
        <authorList>
            <person name="Haridas S."/>
            <person name="Albert R."/>
            <person name="Binder M."/>
            <person name="Bloem J."/>
            <person name="Labutti K."/>
            <person name="Salamov A."/>
            <person name="Andreopoulos B."/>
            <person name="Baker S."/>
            <person name="Barry K."/>
            <person name="Bills G."/>
            <person name="Bluhm B."/>
            <person name="Cannon C."/>
            <person name="Castanera R."/>
            <person name="Culley D."/>
            <person name="Daum C."/>
            <person name="Ezra D."/>
            <person name="Gonzalez J."/>
            <person name="Henrissat B."/>
            <person name="Kuo A."/>
            <person name="Liang C."/>
            <person name="Lipzen A."/>
            <person name="Lutzoni F."/>
            <person name="Magnuson J."/>
            <person name="Mondo S."/>
            <person name="Nolan M."/>
            <person name="Ohm R."/>
            <person name="Pangilinan J."/>
            <person name="Park H.-J."/>
            <person name="Ramirez L."/>
            <person name="Alfaro M."/>
            <person name="Sun H."/>
            <person name="Tritt A."/>
            <person name="Yoshinaga Y."/>
            <person name="Zwiers L.-H."/>
            <person name="Turgeon B."/>
            <person name="Goodwin S."/>
            <person name="Spatafora J."/>
            <person name="Crous P."/>
            <person name="Grigoriev I."/>
        </authorList>
    </citation>
    <scope>NUCLEOTIDE SEQUENCE</scope>
    <source>
        <strain evidence="2">CBS 473.64</strain>
    </source>
</reference>
<dbReference type="OrthoDB" id="3781088at2759"/>
<keyword evidence="3" id="KW-1185">Reference proteome</keyword>
<evidence type="ECO:0000256" key="1">
    <source>
        <dbReference type="SAM" id="SignalP"/>
    </source>
</evidence>